<dbReference type="WBParaSite" id="JU765_v2.g20367.t1">
    <property type="protein sequence ID" value="JU765_v2.g20367.t1"/>
    <property type="gene ID" value="JU765_v2.g20367"/>
</dbReference>
<accession>A0AC34QXQ9</accession>
<reference evidence="2" key="1">
    <citation type="submission" date="2022-11" db="UniProtKB">
        <authorList>
            <consortium name="WormBaseParasite"/>
        </authorList>
    </citation>
    <scope>IDENTIFICATION</scope>
</reference>
<organism evidence="1 2">
    <name type="scientific">Panagrolaimus sp. JU765</name>
    <dbReference type="NCBI Taxonomy" id="591449"/>
    <lineage>
        <taxon>Eukaryota</taxon>
        <taxon>Metazoa</taxon>
        <taxon>Ecdysozoa</taxon>
        <taxon>Nematoda</taxon>
        <taxon>Chromadorea</taxon>
        <taxon>Rhabditida</taxon>
        <taxon>Tylenchina</taxon>
        <taxon>Panagrolaimomorpha</taxon>
        <taxon>Panagrolaimoidea</taxon>
        <taxon>Panagrolaimidae</taxon>
        <taxon>Panagrolaimus</taxon>
    </lineage>
</organism>
<sequence length="135" mass="14822">MTELAGKEFVPFPEKFSSFVVEPAKEIKLAKEVGATTKLTLTNQGKIPVLYKVKCTNNSRIGIPDCAGVLTDGKTAQVELKRKQLDEKAEDRICVVYTLMGDNGGENALVQWRRAIAQQIPTKSIVLKVSEASKN</sequence>
<evidence type="ECO:0000313" key="2">
    <source>
        <dbReference type="WBParaSite" id="JU765_v2.g20367.t1"/>
    </source>
</evidence>
<proteinExistence type="predicted"/>
<name>A0AC34QXQ9_9BILA</name>
<evidence type="ECO:0000313" key="1">
    <source>
        <dbReference type="Proteomes" id="UP000887576"/>
    </source>
</evidence>
<protein>
    <submittedName>
        <fullName evidence="2">Major sperm protein</fullName>
    </submittedName>
</protein>
<dbReference type="Proteomes" id="UP000887576">
    <property type="component" value="Unplaced"/>
</dbReference>